<dbReference type="Proteomes" id="UP001341840">
    <property type="component" value="Unassembled WGS sequence"/>
</dbReference>
<feature type="domain" description="PB1-like" evidence="2">
    <location>
        <begin position="1"/>
        <end position="52"/>
    </location>
</feature>
<proteinExistence type="predicted"/>
<dbReference type="InterPro" id="IPR058594">
    <property type="entry name" value="PB1-like_dom_pln"/>
</dbReference>
<organism evidence="3 4">
    <name type="scientific">Stylosanthes scabra</name>
    <dbReference type="NCBI Taxonomy" id="79078"/>
    <lineage>
        <taxon>Eukaryota</taxon>
        <taxon>Viridiplantae</taxon>
        <taxon>Streptophyta</taxon>
        <taxon>Embryophyta</taxon>
        <taxon>Tracheophyta</taxon>
        <taxon>Spermatophyta</taxon>
        <taxon>Magnoliopsida</taxon>
        <taxon>eudicotyledons</taxon>
        <taxon>Gunneridae</taxon>
        <taxon>Pentapetalae</taxon>
        <taxon>rosids</taxon>
        <taxon>fabids</taxon>
        <taxon>Fabales</taxon>
        <taxon>Fabaceae</taxon>
        <taxon>Papilionoideae</taxon>
        <taxon>50 kb inversion clade</taxon>
        <taxon>dalbergioids sensu lato</taxon>
        <taxon>Dalbergieae</taxon>
        <taxon>Pterocarpus clade</taxon>
        <taxon>Stylosanthes</taxon>
    </lineage>
</organism>
<gene>
    <name evidence="3" type="ORF">PIB30_093163</name>
</gene>
<evidence type="ECO:0000256" key="1">
    <source>
        <dbReference type="SAM" id="MobiDB-lite"/>
    </source>
</evidence>
<protein>
    <recommendedName>
        <fullName evidence="2">PB1-like domain-containing protein</fullName>
    </recommendedName>
</protein>
<dbReference type="Pfam" id="PF26130">
    <property type="entry name" value="PB1-like"/>
    <property type="match status" value="1"/>
</dbReference>
<evidence type="ECO:0000259" key="2">
    <source>
        <dbReference type="Pfam" id="PF26130"/>
    </source>
</evidence>
<keyword evidence="4" id="KW-1185">Reference proteome</keyword>
<name>A0ABU6XXL6_9FABA</name>
<dbReference type="EMBL" id="JASCZI010213420">
    <property type="protein sequence ID" value="MED6201263.1"/>
    <property type="molecule type" value="Genomic_DNA"/>
</dbReference>
<feature type="region of interest" description="Disordered" evidence="1">
    <location>
        <begin position="79"/>
        <end position="99"/>
    </location>
</feature>
<reference evidence="3 4" key="1">
    <citation type="journal article" date="2023" name="Plants (Basel)">
        <title>Bridging the Gap: Combining Genomics and Transcriptomics Approaches to Understand Stylosanthes scabra, an Orphan Legume from the Brazilian Caatinga.</title>
        <authorList>
            <person name="Ferreira-Neto J.R.C."/>
            <person name="da Silva M.D."/>
            <person name="Binneck E."/>
            <person name="de Melo N.F."/>
            <person name="da Silva R.H."/>
            <person name="de Melo A.L.T.M."/>
            <person name="Pandolfi V."/>
            <person name="Bustamante F.O."/>
            <person name="Brasileiro-Vidal A.C."/>
            <person name="Benko-Iseppon A.M."/>
        </authorList>
    </citation>
    <scope>NUCLEOTIDE SEQUENCE [LARGE SCALE GENOMIC DNA]</scope>
    <source>
        <tissue evidence="3">Leaves</tissue>
    </source>
</reference>
<accession>A0ABU6XXL6</accession>
<comment type="caution">
    <text evidence="3">The sequence shown here is derived from an EMBL/GenBank/DDBJ whole genome shotgun (WGS) entry which is preliminary data.</text>
</comment>
<evidence type="ECO:0000313" key="3">
    <source>
        <dbReference type="EMBL" id="MED6201263.1"/>
    </source>
</evidence>
<sequence length="164" mass="18656">MDINLVCFYDLEEFVKEVGYEKWEKLLWHDLSDLHLDTDLHEIKGDAKVNAMRGPTSSLVLTYRRGHAHATPVNSEHYWTSTSAPKTLPPPIKRPSHPPAMKRRVDVVAEMEMNANKVRKTFEVTCNRCGALSDLEKGVTECNQKVPSVELGWFSLGIERFAFG</sequence>
<evidence type="ECO:0000313" key="4">
    <source>
        <dbReference type="Proteomes" id="UP001341840"/>
    </source>
</evidence>